<sequence length="102" mass="10568">MSALRGDAATFWRRSGDGWERRVARGCRVEGALSSSTAAVGPDASPKLSVYVFGEAPFAEPGGYCMAGEHGGDEPPAGALRVGAVRPYTLGGLPHHVEVVCP</sequence>
<keyword evidence="2" id="KW-1185">Reference proteome</keyword>
<proteinExistence type="predicted"/>
<organism evidence="1 2">
    <name type="scientific">Granulimonas faecalis</name>
    <dbReference type="NCBI Taxonomy" id="2894155"/>
    <lineage>
        <taxon>Bacteria</taxon>
        <taxon>Bacillati</taxon>
        <taxon>Actinomycetota</taxon>
        <taxon>Coriobacteriia</taxon>
        <taxon>Coriobacteriales</taxon>
        <taxon>Kribbibacteriaceae</taxon>
        <taxon>Granulimonas</taxon>
    </lineage>
</organism>
<dbReference type="EMBL" id="BQKC01000001">
    <property type="protein sequence ID" value="GJM55669.1"/>
    <property type="molecule type" value="Genomic_DNA"/>
</dbReference>
<name>A0AAV5B2L7_9ACTN</name>
<comment type="caution">
    <text evidence="1">The sequence shown here is derived from an EMBL/GenBank/DDBJ whole genome shotgun (WGS) entry which is preliminary data.</text>
</comment>
<reference evidence="1" key="1">
    <citation type="journal article" date="2022" name="Int. J. Syst. Evol. Microbiol.">
        <title>Granulimonas faecalis gen. nov., sp. nov., and Leptogranulimonas caecicola gen. nov., sp. nov., novel lactate-producing Atopobiaceae bacteria isolated from mouse intestines, and an emended description of the family Atopobiaceae.</title>
        <authorList>
            <person name="Morinaga K."/>
            <person name="Kusada H."/>
            <person name="Sakamoto S."/>
            <person name="Murakami T."/>
            <person name="Toyoda A."/>
            <person name="Mori H."/>
            <person name="Meng X.Y."/>
            <person name="Takashino M."/>
            <person name="Murotomi K."/>
            <person name="Tamaki H."/>
        </authorList>
    </citation>
    <scope>NUCLEOTIDE SEQUENCE</scope>
    <source>
        <strain evidence="1">OPF53</strain>
    </source>
</reference>
<accession>A0AAV5B2L7</accession>
<dbReference type="RefSeq" id="WP_168354124.1">
    <property type="nucleotide sequence ID" value="NZ_BQKC01000001.1"/>
</dbReference>
<protein>
    <submittedName>
        <fullName evidence="1">Uncharacterized protein</fullName>
    </submittedName>
</protein>
<evidence type="ECO:0000313" key="1">
    <source>
        <dbReference type="EMBL" id="GJM55669.1"/>
    </source>
</evidence>
<evidence type="ECO:0000313" key="2">
    <source>
        <dbReference type="Proteomes" id="UP001055025"/>
    </source>
</evidence>
<gene>
    <name evidence="1" type="ORF">ATOP_13240</name>
</gene>
<dbReference type="AlphaFoldDB" id="A0AAV5B2L7"/>
<dbReference type="Proteomes" id="UP001055025">
    <property type="component" value="Unassembled WGS sequence"/>
</dbReference>